<evidence type="ECO:0000313" key="4">
    <source>
        <dbReference type="EMBL" id="EMD82333.1"/>
    </source>
</evidence>
<reference evidence="4 5" key="1">
    <citation type="journal article" date="2013" name="Genome Announc.">
        <title>Draft Genome Sequence of Strain JLT2015T, Belonging to the Family Sphingomonadaceae of the Alphaproteobacteria.</title>
        <authorList>
            <person name="Tang K."/>
            <person name="Liu K."/>
            <person name="Li S."/>
            <person name="Jiao N."/>
        </authorList>
    </citation>
    <scope>NUCLEOTIDE SEQUENCE [LARGE SCALE GENOMIC DNA]</scope>
    <source>
        <strain evidence="4 5">JLT2015</strain>
    </source>
</reference>
<name>M2U371_9SPHN</name>
<dbReference type="OrthoDB" id="9807941at2"/>
<dbReference type="AlphaFoldDB" id="M2U371"/>
<feature type="compositionally biased region" description="Low complexity" evidence="2">
    <location>
        <begin position="92"/>
        <end position="115"/>
    </location>
</feature>
<organism evidence="4 5">
    <name type="scientific">Pacificimonas flava</name>
    <dbReference type="NCBI Taxonomy" id="1234595"/>
    <lineage>
        <taxon>Bacteria</taxon>
        <taxon>Pseudomonadati</taxon>
        <taxon>Pseudomonadota</taxon>
        <taxon>Alphaproteobacteria</taxon>
        <taxon>Sphingomonadales</taxon>
        <taxon>Sphingosinicellaceae</taxon>
        <taxon>Pacificimonas</taxon>
    </lineage>
</organism>
<evidence type="ECO:0000256" key="3">
    <source>
        <dbReference type="SAM" id="Phobius"/>
    </source>
</evidence>
<protein>
    <submittedName>
        <fullName evidence="4">Putative membrane protein</fullName>
    </submittedName>
</protein>
<dbReference type="Gene3D" id="1.20.5.170">
    <property type="match status" value="1"/>
</dbReference>
<feature type="coiled-coil region" evidence="1">
    <location>
        <begin position="33"/>
        <end position="74"/>
    </location>
</feature>
<keyword evidence="3" id="KW-1133">Transmembrane helix</keyword>
<accession>M2U371</accession>
<dbReference type="RefSeq" id="WP_008603152.1">
    <property type="nucleotide sequence ID" value="NZ_AMRV01000008.1"/>
</dbReference>
<sequence>MTIDINLLLIYALPALIVGIILGALIFGSSGKRKKLAAELHERETELGAARERNDALERELAMARDQIAPLADEVDRLRAMKTRTAVPAPPAGEAEGTVKASPEASAAAATATPSGERGIAYQPTETLPTFLETRPDNPDDLSLLKGVGPKLETQLHDMGIWFFAQIADWSDADRKTVDAKLGNFKGRIERDQLQEQAKLLAAGRVTEYEARFGKLGRPGE</sequence>
<keyword evidence="1" id="KW-0175">Coiled coil</keyword>
<feature type="region of interest" description="Disordered" evidence="2">
    <location>
        <begin position="85"/>
        <end position="121"/>
    </location>
</feature>
<evidence type="ECO:0000256" key="2">
    <source>
        <dbReference type="SAM" id="MobiDB-lite"/>
    </source>
</evidence>
<gene>
    <name evidence="4" type="ORF">C725_2371</name>
</gene>
<proteinExistence type="predicted"/>
<feature type="transmembrane region" description="Helical" evidence="3">
    <location>
        <begin position="6"/>
        <end position="27"/>
    </location>
</feature>
<evidence type="ECO:0000256" key="1">
    <source>
        <dbReference type="SAM" id="Coils"/>
    </source>
</evidence>
<evidence type="ECO:0000313" key="5">
    <source>
        <dbReference type="Proteomes" id="UP000011717"/>
    </source>
</evidence>
<keyword evidence="3" id="KW-0812">Transmembrane</keyword>
<dbReference type="Proteomes" id="UP000011717">
    <property type="component" value="Unassembled WGS sequence"/>
</dbReference>
<dbReference type="EMBL" id="AMRV01000008">
    <property type="protein sequence ID" value="EMD82333.1"/>
    <property type="molecule type" value="Genomic_DNA"/>
</dbReference>
<keyword evidence="3" id="KW-0472">Membrane</keyword>
<comment type="caution">
    <text evidence="4">The sequence shown here is derived from an EMBL/GenBank/DDBJ whole genome shotgun (WGS) entry which is preliminary data.</text>
</comment>
<keyword evidence="5" id="KW-1185">Reference proteome</keyword>